<accession>A0AB39TAV5</accession>
<organism evidence="5">
    <name type="scientific">Streptomyces sp. Y1</name>
    <dbReference type="NCBI Taxonomy" id="3238634"/>
    <lineage>
        <taxon>Bacteria</taxon>
        <taxon>Bacillati</taxon>
        <taxon>Actinomycetota</taxon>
        <taxon>Actinomycetes</taxon>
        <taxon>Kitasatosporales</taxon>
        <taxon>Streptomycetaceae</taxon>
        <taxon>Streptomyces</taxon>
    </lineage>
</organism>
<dbReference type="Gene3D" id="3.30.300.30">
    <property type="match status" value="1"/>
</dbReference>
<dbReference type="Gene3D" id="3.30.559.10">
    <property type="entry name" value="Chloramphenicol acetyltransferase-like domain"/>
    <property type="match status" value="1"/>
</dbReference>
<dbReference type="InterPro" id="IPR045851">
    <property type="entry name" value="AMP-bd_C_sf"/>
</dbReference>
<proteinExistence type="predicted"/>
<dbReference type="InterPro" id="IPR001242">
    <property type="entry name" value="Condensation_dom"/>
</dbReference>
<dbReference type="GO" id="GO:0008610">
    <property type="term" value="P:lipid biosynthetic process"/>
    <property type="evidence" value="ECO:0007669"/>
    <property type="project" value="UniProtKB-ARBA"/>
</dbReference>
<dbReference type="SUPFAM" id="SSF52777">
    <property type="entry name" value="CoA-dependent acyltransferases"/>
    <property type="match status" value="2"/>
</dbReference>
<dbReference type="PROSITE" id="PS00012">
    <property type="entry name" value="PHOSPHOPANTETHEINE"/>
    <property type="match status" value="1"/>
</dbReference>
<dbReference type="Pfam" id="PF00501">
    <property type="entry name" value="AMP-binding"/>
    <property type="match status" value="1"/>
</dbReference>
<dbReference type="InterPro" id="IPR023213">
    <property type="entry name" value="CAT-like_dom_sf"/>
</dbReference>
<dbReference type="Pfam" id="PF00668">
    <property type="entry name" value="Condensation"/>
    <property type="match status" value="1"/>
</dbReference>
<dbReference type="InterPro" id="IPR006162">
    <property type="entry name" value="Ppantetheine_attach_site"/>
</dbReference>
<sequence>MENESHTRNSTGGRHGIETVHGLVRRCAEERPSAVAIVSGDRRVTYRELQALADDYAAELARHGVGRGDLVPVLMARGPELVAALLAVLERGAAYSALDLRWPRERLTSLIAALDAKLLVTSEAGAWPVPVVAPPRVADLTDTHVTAGRAPQRIEVRGDEPFAVFFTSGSSGTPKATVVPHRGMVGLFEECDFADYGPGNVVPQLAPATWDGFCLDGWGVLMNGGTSVFVDDAVLVPATLRRLVAEHGVNGASLTATLFNMIVDEDLDAFEGLRWLITGGERASAGHMGRFVARFPAVALHNMYGPVETTAVVTARRVTAEDCVDPAGVPLGRVLDGTTILVLDGDRPCAPGETGELCIAGAGLATGYLGDPELTARKFPEVAVDGRTHRVYRTGDLGHYSAEHVLYFDGRLDRQVKIRGHRIEPAEIERAATRVAGITAAAVVVLDGPEGRGRSLCLCYAGRGENVPDEPAVRAELATRLPGYLVPDRIRRLAAMPLLASGKVDQRTVERLAAEDEHDEYPDNAPGAQHALDPVETRLAAVFGQILGRAGVPPERSIFELGANSLDAARLCAKVAAEFGVAVPASQVFVTSTVRDLAVALKPLLDAGESDTGGAVAHGTAAEQAGGPVALPVHYALALWEGRSEASDLAYLCSMAWWLNGTPDLGALSRAILDVHGRHQALHSRYLMDPGPTAVPSPDLPGPELRQLPDERTEDEAVAALHAALYRPLSLAEGRIWRCAAVRSTESGRLLFGLIVHHVAFDGASQEPMAADLATAYRARLLGRAPEFAQPAQTLAEIADIYRRRRAAADVDGQIGYWTRELDGLPQLALPGRLPSSATDGPRVSVSRQVSAREMEPWDAAVRRQGSTRLAALAVAYSSILRGLSGQDELALLVPFSSWAGDPGRSMSTRMDMFCLRLRPATAESDVWDGAGRAVGAALAAQDVSFAEAAMPVLAGMGQEALGRLPVLLVENLSDPELPLPSCRSEFVRMDAPTTMSELETEVWYAADGGVRLNVWVWTDRYPVEFAEHLADAFQHVLRAGPAALA</sequence>
<dbReference type="AlphaFoldDB" id="A0AB39TAV5"/>
<evidence type="ECO:0000259" key="4">
    <source>
        <dbReference type="PROSITE" id="PS50075"/>
    </source>
</evidence>
<dbReference type="NCBIfam" id="TIGR01733">
    <property type="entry name" value="AA-adenyl-dom"/>
    <property type="match status" value="1"/>
</dbReference>
<dbReference type="PROSITE" id="PS00455">
    <property type="entry name" value="AMP_BINDING"/>
    <property type="match status" value="1"/>
</dbReference>
<dbReference type="GO" id="GO:0043041">
    <property type="term" value="P:amino acid activation for nonribosomal peptide biosynthetic process"/>
    <property type="evidence" value="ECO:0007669"/>
    <property type="project" value="TreeGrafter"/>
</dbReference>
<gene>
    <name evidence="5" type="ORF">AB2U05_03205</name>
</gene>
<dbReference type="InterPro" id="IPR009081">
    <property type="entry name" value="PP-bd_ACP"/>
</dbReference>
<dbReference type="Gene3D" id="1.10.1200.10">
    <property type="entry name" value="ACP-like"/>
    <property type="match status" value="1"/>
</dbReference>
<dbReference type="InterPro" id="IPR000873">
    <property type="entry name" value="AMP-dep_synth/lig_dom"/>
</dbReference>
<dbReference type="InterPro" id="IPR010071">
    <property type="entry name" value="AA_adenyl_dom"/>
</dbReference>
<dbReference type="GO" id="GO:0017000">
    <property type="term" value="P:antibiotic biosynthetic process"/>
    <property type="evidence" value="ECO:0007669"/>
    <property type="project" value="UniProtKB-ARBA"/>
</dbReference>
<dbReference type="GO" id="GO:0005737">
    <property type="term" value="C:cytoplasm"/>
    <property type="evidence" value="ECO:0007669"/>
    <property type="project" value="TreeGrafter"/>
</dbReference>
<dbReference type="PROSITE" id="PS50075">
    <property type="entry name" value="CARRIER"/>
    <property type="match status" value="1"/>
</dbReference>
<dbReference type="InterPro" id="IPR036736">
    <property type="entry name" value="ACP-like_sf"/>
</dbReference>
<keyword evidence="3" id="KW-0597">Phosphoprotein</keyword>
<dbReference type="Pfam" id="PF00550">
    <property type="entry name" value="PP-binding"/>
    <property type="match status" value="1"/>
</dbReference>
<dbReference type="Gene3D" id="3.30.559.30">
    <property type="entry name" value="Nonribosomal peptide synthetase, condensation domain"/>
    <property type="match status" value="1"/>
</dbReference>
<evidence type="ECO:0000256" key="1">
    <source>
        <dbReference type="ARBA" id="ARBA00001957"/>
    </source>
</evidence>
<reference evidence="5" key="1">
    <citation type="submission" date="2024-07" db="EMBL/GenBank/DDBJ databases">
        <authorList>
            <person name="Yu S.T."/>
        </authorList>
    </citation>
    <scope>NUCLEOTIDE SEQUENCE</scope>
    <source>
        <strain evidence="5">Y1</strain>
    </source>
</reference>
<dbReference type="InterPro" id="IPR020845">
    <property type="entry name" value="AMP-binding_CS"/>
</dbReference>
<comment type="cofactor">
    <cofactor evidence="1">
        <name>pantetheine 4'-phosphate</name>
        <dbReference type="ChEBI" id="CHEBI:47942"/>
    </cofactor>
</comment>
<dbReference type="SMART" id="SM00823">
    <property type="entry name" value="PKS_PP"/>
    <property type="match status" value="1"/>
</dbReference>
<feature type="domain" description="Carrier" evidence="4">
    <location>
        <begin position="530"/>
        <end position="605"/>
    </location>
</feature>
<dbReference type="PANTHER" id="PTHR45527:SF1">
    <property type="entry name" value="FATTY ACID SYNTHASE"/>
    <property type="match status" value="1"/>
</dbReference>
<dbReference type="SUPFAM" id="SSF56801">
    <property type="entry name" value="Acetyl-CoA synthetase-like"/>
    <property type="match status" value="1"/>
</dbReference>
<dbReference type="GO" id="GO:0031177">
    <property type="term" value="F:phosphopantetheine binding"/>
    <property type="evidence" value="ECO:0007669"/>
    <property type="project" value="InterPro"/>
</dbReference>
<dbReference type="InterPro" id="IPR020806">
    <property type="entry name" value="PKS_PP-bd"/>
</dbReference>
<evidence type="ECO:0000256" key="3">
    <source>
        <dbReference type="ARBA" id="ARBA00022553"/>
    </source>
</evidence>
<evidence type="ECO:0000313" key="5">
    <source>
        <dbReference type="EMBL" id="XDQ77562.1"/>
    </source>
</evidence>
<evidence type="ECO:0000256" key="2">
    <source>
        <dbReference type="ARBA" id="ARBA00022450"/>
    </source>
</evidence>
<dbReference type="Gene3D" id="3.40.50.12780">
    <property type="entry name" value="N-terminal domain of ligase-like"/>
    <property type="match status" value="1"/>
</dbReference>
<dbReference type="InterPro" id="IPR042099">
    <property type="entry name" value="ANL_N_sf"/>
</dbReference>
<protein>
    <submittedName>
        <fullName evidence="5">Amino acid adenylation domain-containing protein</fullName>
    </submittedName>
</protein>
<dbReference type="RefSeq" id="WP_369182346.1">
    <property type="nucleotide sequence ID" value="NZ_CP163445.1"/>
</dbReference>
<dbReference type="SUPFAM" id="SSF47336">
    <property type="entry name" value="ACP-like"/>
    <property type="match status" value="1"/>
</dbReference>
<dbReference type="GO" id="GO:0044550">
    <property type="term" value="P:secondary metabolite biosynthetic process"/>
    <property type="evidence" value="ECO:0007669"/>
    <property type="project" value="TreeGrafter"/>
</dbReference>
<name>A0AB39TAV5_9ACTN</name>
<dbReference type="GO" id="GO:0003824">
    <property type="term" value="F:catalytic activity"/>
    <property type="evidence" value="ECO:0007669"/>
    <property type="project" value="InterPro"/>
</dbReference>
<dbReference type="PANTHER" id="PTHR45527">
    <property type="entry name" value="NONRIBOSOMAL PEPTIDE SYNTHETASE"/>
    <property type="match status" value="1"/>
</dbReference>
<keyword evidence="2" id="KW-0596">Phosphopantetheine</keyword>
<dbReference type="EMBL" id="CP163445">
    <property type="protein sequence ID" value="XDQ77562.1"/>
    <property type="molecule type" value="Genomic_DNA"/>
</dbReference>